<dbReference type="EMBL" id="QPJW01000014">
    <property type="protein sequence ID" value="RCX15636.1"/>
    <property type="molecule type" value="Genomic_DNA"/>
</dbReference>
<keyword evidence="8" id="KW-1185">Reference proteome</keyword>
<evidence type="ECO:0000256" key="1">
    <source>
        <dbReference type="ARBA" id="ARBA00006594"/>
    </source>
</evidence>
<dbReference type="InterPro" id="IPR002941">
    <property type="entry name" value="DNA_methylase_N4/N6"/>
</dbReference>
<dbReference type="EC" id="2.1.1.-" evidence="5"/>
<dbReference type="PRINTS" id="PR00508">
    <property type="entry name" value="S21N4MTFRASE"/>
</dbReference>
<proteinExistence type="inferred from homology"/>
<evidence type="ECO:0000259" key="6">
    <source>
        <dbReference type="Pfam" id="PF01555"/>
    </source>
</evidence>
<feature type="domain" description="DNA methylase N-4/N-6" evidence="6">
    <location>
        <begin position="30"/>
        <end position="242"/>
    </location>
</feature>
<dbReference type="GO" id="GO:0032259">
    <property type="term" value="P:methylation"/>
    <property type="evidence" value="ECO:0007669"/>
    <property type="project" value="UniProtKB-KW"/>
</dbReference>
<evidence type="ECO:0000256" key="3">
    <source>
        <dbReference type="ARBA" id="ARBA00022679"/>
    </source>
</evidence>
<dbReference type="GO" id="GO:0008170">
    <property type="term" value="F:N-methyltransferase activity"/>
    <property type="evidence" value="ECO:0007669"/>
    <property type="project" value="InterPro"/>
</dbReference>
<evidence type="ECO:0000256" key="4">
    <source>
        <dbReference type="ARBA" id="ARBA00022747"/>
    </source>
</evidence>
<accession>A0A369B522</accession>
<dbReference type="Proteomes" id="UP000253090">
    <property type="component" value="Unassembled WGS sequence"/>
</dbReference>
<dbReference type="GO" id="GO:0009307">
    <property type="term" value="P:DNA restriction-modification system"/>
    <property type="evidence" value="ECO:0007669"/>
    <property type="project" value="UniProtKB-KW"/>
</dbReference>
<organism evidence="7 8">
    <name type="scientific">Fontibacillus phaseoli</name>
    <dbReference type="NCBI Taxonomy" id="1416533"/>
    <lineage>
        <taxon>Bacteria</taxon>
        <taxon>Bacillati</taxon>
        <taxon>Bacillota</taxon>
        <taxon>Bacilli</taxon>
        <taxon>Bacillales</taxon>
        <taxon>Paenibacillaceae</taxon>
        <taxon>Fontibacillus</taxon>
    </lineage>
</organism>
<dbReference type="Gene3D" id="3.40.50.150">
    <property type="entry name" value="Vaccinia Virus protein VP39"/>
    <property type="match status" value="1"/>
</dbReference>
<dbReference type="InterPro" id="IPR029063">
    <property type="entry name" value="SAM-dependent_MTases_sf"/>
</dbReference>
<dbReference type="PROSITE" id="PS00092">
    <property type="entry name" value="N6_MTASE"/>
    <property type="match status" value="1"/>
</dbReference>
<dbReference type="GO" id="GO:0003677">
    <property type="term" value="F:DNA binding"/>
    <property type="evidence" value="ECO:0007669"/>
    <property type="project" value="InterPro"/>
</dbReference>
<keyword evidence="3 7" id="KW-0808">Transferase</keyword>
<dbReference type="InterPro" id="IPR002052">
    <property type="entry name" value="DNA_methylase_N6_adenine_CS"/>
</dbReference>
<protein>
    <recommendedName>
        <fullName evidence="5">Methyltransferase</fullName>
        <ecNumber evidence="5">2.1.1.-</ecNumber>
    </recommendedName>
</protein>
<dbReference type="InterPro" id="IPR001091">
    <property type="entry name" value="RM_Methyltransferase"/>
</dbReference>
<comment type="caution">
    <text evidence="7">The sequence shown here is derived from an EMBL/GenBank/DDBJ whole genome shotgun (WGS) entry which is preliminary data.</text>
</comment>
<evidence type="ECO:0000256" key="5">
    <source>
        <dbReference type="RuleBase" id="RU362026"/>
    </source>
</evidence>
<dbReference type="AlphaFoldDB" id="A0A369B522"/>
<name>A0A369B522_9BACL</name>
<evidence type="ECO:0000313" key="8">
    <source>
        <dbReference type="Proteomes" id="UP000253090"/>
    </source>
</evidence>
<dbReference type="SUPFAM" id="SSF53335">
    <property type="entry name" value="S-adenosyl-L-methionine-dependent methyltransferases"/>
    <property type="match status" value="1"/>
</dbReference>
<keyword evidence="2 7" id="KW-0489">Methyltransferase</keyword>
<dbReference type="OrthoDB" id="9800801at2"/>
<dbReference type="RefSeq" id="WP_114498657.1">
    <property type="nucleotide sequence ID" value="NZ_QPJW01000014.1"/>
</dbReference>
<sequence length="261" mass="29910">MNKLINEIQLNRIYQRDCIEGMKMLPDDSINLIIADPPYNTGNKGTKIDMKKEYGYNYFNQKWDKIDDFGLFNLLWITECYRVLKPGGSILSYGTHHNLFTVGYLMEETGFKIKIKYEWKKKNPPPAFAGRTPRFSTESIIWGIKGKAPVYNHGYARKINNGINITNVFETALTPKSEKAHGKFPCQKPLEISIKLINLHSRENDIVLIPFGGSGTECVAAEVSNRNFIAFETEPSYIELANMRLDSTTQYKDKFKSILDC</sequence>
<comment type="similarity">
    <text evidence="1 5">Belongs to the N(4)/N(6)-methyltransferase family.</text>
</comment>
<gene>
    <name evidence="7" type="ORF">DFP94_11484</name>
</gene>
<reference evidence="7 8" key="1">
    <citation type="submission" date="2018-07" db="EMBL/GenBank/DDBJ databases">
        <title>Genomic Encyclopedia of Type Strains, Phase III (KMG-III): the genomes of soil and plant-associated and newly described type strains.</title>
        <authorList>
            <person name="Whitman W."/>
        </authorList>
    </citation>
    <scope>NUCLEOTIDE SEQUENCE [LARGE SCALE GENOMIC DNA]</scope>
    <source>
        <strain evidence="7 8">CECT 8333</strain>
    </source>
</reference>
<keyword evidence="4" id="KW-0680">Restriction system</keyword>
<evidence type="ECO:0000313" key="7">
    <source>
        <dbReference type="EMBL" id="RCX15636.1"/>
    </source>
</evidence>
<evidence type="ECO:0000256" key="2">
    <source>
        <dbReference type="ARBA" id="ARBA00022603"/>
    </source>
</evidence>
<dbReference type="Pfam" id="PF01555">
    <property type="entry name" value="N6_N4_Mtase"/>
    <property type="match status" value="1"/>
</dbReference>